<name>A0A3Q0J481_DIACI</name>
<dbReference type="Proteomes" id="UP000079169">
    <property type="component" value="Unplaced"/>
</dbReference>
<evidence type="ECO:0000313" key="1">
    <source>
        <dbReference type="Proteomes" id="UP000079169"/>
    </source>
</evidence>
<dbReference type="KEGG" id="dci:103514561"/>
<accession>A0A3Q0J481</accession>
<dbReference type="GeneID" id="103514561"/>
<keyword evidence="1" id="KW-1185">Reference proteome</keyword>
<dbReference type="Gene3D" id="3.80.10.10">
    <property type="entry name" value="Ribonuclease Inhibitor"/>
    <property type="match status" value="1"/>
</dbReference>
<reference evidence="2" key="1">
    <citation type="submission" date="2025-08" db="UniProtKB">
        <authorList>
            <consortium name="RefSeq"/>
        </authorList>
    </citation>
    <scope>IDENTIFICATION</scope>
</reference>
<dbReference type="AlphaFoldDB" id="A0A3Q0J481"/>
<organism evidence="1 2">
    <name type="scientific">Diaphorina citri</name>
    <name type="common">Asian citrus psyllid</name>
    <dbReference type="NCBI Taxonomy" id="121845"/>
    <lineage>
        <taxon>Eukaryota</taxon>
        <taxon>Metazoa</taxon>
        <taxon>Ecdysozoa</taxon>
        <taxon>Arthropoda</taxon>
        <taxon>Hexapoda</taxon>
        <taxon>Insecta</taxon>
        <taxon>Pterygota</taxon>
        <taxon>Neoptera</taxon>
        <taxon>Paraneoptera</taxon>
        <taxon>Hemiptera</taxon>
        <taxon>Sternorrhyncha</taxon>
        <taxon>Psylloidea</taxon>
        <taxon>Psyllidae</taxon>
        <taxon>Diaphorininae</taxon>
        <taxon>Diaphorina</taxon>
    </lineage>
</organism>
<evidence type="ECO:0000313" key="2">
    <source>
        <dbReference type="RefSeq" id="XP_026683302.1"/>
    </source>
</evidence>
<protein>
    <submittedName>
        <fullName evidence="2">Uncharacterized protein LOC103514561</fullName>
    </submittedName>
</protein>
<dbReference type="SUPFAM" id="SSF52047">
    <property type="entry name" value="RNI-like"/>
    <property type="match status" value="1"/>
</dbReference>
<dbReference type="RefSeq" id="XP_026683302.1">
    <property type="nucleotide sequence ID" value="XM_026827501.1"/>
</dbReference>
<gene>
    <name evidence="2" type="primary">LOC103514561</name>
</gene>
<dbReference type="InterPro" id="IPR032675">
    <property type="entry name" value="LRR_dom_sf"/>
</dbReference>
<dbReference type="PaxDb" id="121845-A0A3Q0J481"/>
<sequence>MPEKRQPASLLSLCHSRVAADVIETCRLLQSIAQETSATQALNFTRNCVRPAWISSLPGAIRSKILHDATNLISTSFSETTSVGAGPIPLYLLALLLSPDIKHLKVDLCCYYGCSHQSALLKLLASEGRGLESLELARSALLRLDRNLLHAALVAAPNLKCLRLRNIATDGILEVIGAACPNLTVLDVSHSRQVTNAGIRQLLYQVELRDKSSKRHSAASLIKKKLSGWSRIKHLAKSLQERLLHKGDLARKEVPPLLLEYCEKLSPMCRTLRVLNIANTGVNGEGIIFALNNVPTLESLGEYCHIGRAMEIIDDNHIDNLRFDLKTVRCSRTTLRRLQLISKLCPKLDKITINEPNHSPSALYLLPSSITSLALQNIPTETHWISGLYEFLNTQGANYTQLTFM</sequence>
<proteinExistence type="predicted"/>